<organism evidence="2">
    <name type="scientific">Capitella teleta</name>
    <name type="common">Polychaete worm</name>
    <dbReference type="NCBI Taxonomy" id="283909"/>
    <lineage>
        <taxon>Eukaryota</taxon>
        <taxon>Metazoa</taxon>
        <taxon>Spiralia</taxon>
        <taxon>Lophotrochozoa</taxon>
        <taxon>Annelida</taxon>
        <taxon>Polychaeta</taxon>
        <taxon>Sedentaria</taxon>
        <taxon>Scolecida</taxon>
        <taxon>Capitellidae</taxon>
        <taxon>Capitella</taxon>
    </lineage>
</organism>
<reference evidence="4" key="1">
    <citation type="submission" date="2012-12" db="EMBL/GenBank/DDBJ databases">
        <authorList>
            <person name="Hellsten U."/>
            <person name="Grimwood J."/>
            <person name="Chapman J.A."/>
            <person name="Shapiro H."/>
            <person name="Aerts A."/>
            <person name="Otillar R.P."/>
            <person name="Terry A.Y."/>
            <person name="Boore J.L."/>
            <person name="Simakov O."/>
            <person name="Marletaz F."/>
            <person name="Cho S.-J."/>
            <person name="Edsinger-Gonzales E."/>
            <person name="Havlak P."/>
            <person name="Kuo D.-H."/>
            <person name="Larsson T."/>
            <person name="Lv J."/>
            <person name="Arendt D."/>
            <person name="Savage R."/>
            <person name="Osoegawa K."/>
            <person name="de Jong P."/>
            <person name="Lindberg D.R."/>
            <person name="Seaver E.C."/>
            <person name="Weisblat D.A."/>
            <person name="Putnam N.H."/>
            <person name="Grigoriev I.V."/>
            <person name="Rokhsar D.S."/>
        </authorList>
    </citation>
    <scope>NUCLEOTIDE SEQUENCE</scope>
    <source>
        <strain evidence="4">I ESC-2004</strain>
    </source>
</reference>
<name>R7VH36_CAPTE</name>
<evidence type="ECO:0000256" key="1">
    <source>
        <dbReference type="SAM" id="MobiDB-lite"/>
    </source>
</evidence>
<dbReference type="EMBL" id="AMQN01017957">
    <property type="status" value="NOT_ANNOTATED_CDS"/>
    <property type="molecule type" value="Genomic_DNA"/>
</dbReference>
<dbReference type="EnsemblMetazoa" id="CapteT201274">
    <property type="protein sequence ID" value="CapteP201274"/>
    <property type="gene ID" value="CapteG201274"/>
</dbReference>
<proteinExistence type="predicted"/>
<protein>
    <submittedName>
        <fullName evidence="2 3">Uncharacterized protein</fullName>
    </submittedName>
</protein>
<gene>
    <name evidence="2" type="ORF">CAPTEDRAFT_201274</name>
</gene>
<reference evidence="2 4" key="2">
    <citation type="journal article" date="2013" name="Nature">
        <title>Insights into bilaterian evolution from three spiralian genomes.</title>
        <authorList>
            <person name="Simakov O."/>
            <person name="Marletaz F."/>
            <person name="Cho S.J."/>
            <person name="Edsinger-Gonzales E."/>
            <person name="Havlak P."/>
            <person name="Hellsten U."/>
            <person name="Kuo D.H."/>
            <person name="Larsson T."/>
            <person name="Lv J."/>
            <person name="Arendt D."/>
            <person name="Savage R."/>
            <person name="Osoegawa K."/>
            <person name="de Jong P."/>
            <person name="Grimwood J."/>
            <person name="Chapman J.A."/>
            <person name="Shapiro H."/>
            <person name="Aerts A."/>
            <person name="Otillar R.P."/>
            <person name="Terry A.Y."/>
            <person name="Boore J.L."/>
            <person name="Grigoriev I.V."/>
            <person name="Lindberg D.R."/>
            <person name="Seaver E.C."/>
            <person name="Weisblat D.A."/>
            <person name="Putnam N.H."/>
            <person name="Rokhsar D.S."/>
        </authorList>
    </citation>
    <scope>NUCLEOTIDE SEQUENCE</scope>
    <source>
        <strain evidence="2 4">I ESC-2004</strain>
    </source>
</reference>
<dbReference type="Proteomes" id="UP000014760">
    <property type="component" value="Unassembled WGS sequence"/>
</dbReference>
<sequence length="231" mass="26225">MASYTILQSVEIRGCIVNFQASCLDNRVTAYKSGIKKFKSPNDAGIQVTLRNSDEFIKRTDQHVTFDVHSTESISGFSYVGRLPTRVSHVCLTFCVCWEEVNPRPRRNRRGPDVRTTQLIEHAADTGTSNINNTDNFEPPPTNDPGLNEQAPENTGPPDVWHSRLQSRSHTTCGDQSTQPWTIVLSRKRRQRRKDRARRNDPADSDEEPPEARLRIAASRLRARNTDPTRT</sequence>
<dbReference type="EMBL" id="KB293703">
    <property type="protein sequence ID" value="ELU15611.1"/>
    <property type="molecule type" value="Genomic_DNA"/>
</dbReference>
<accession>R7VH36</accession>
<evidence type="ECO:0000313" key="4">
    <source>
        <dbReference type="Proteomes" id="UP000014760"/>
    </source>
</evidence>
<dbReference type="OrthoDB" id="6155561at2759"/>
<keyword evidence="4" id="KW-1185">Reference proteome</keyword>
<dbReference type="EMBL" id="AMQN01017956">
    <property type="status" value="NOT_ANNOTATED_CDS"/>
    <property type="molecule type" value="Genomic_DNA"/>
</dbReference>
<feature type="compositionally biased region" description="Polar residues" evidence="1">
    <location>
        <begin position="164"/>
        <end position="181"/>
    </location>
</feature>
<dbReference type="AlphaFoldDB" id="R7VH36"/>
<feature type="region of interest" description="Disordered" evidence="1">
    <location>
        <begin position="122"/>
        <end position="231"/>
    </location>
</feature>
<feature type="compositionally biased region" description="Basic residues" evidence="1">
    <location>
        <begin position="186"/>
        <end position="197"/>
    </location>
</feature>
<evidence type="ECO:0000313" key="3">
    <source>
        <dbReference type="EnsemblMetazoa" id="CapteP201274"/>
    </source>
</evidence>
<evidence type="ECO:0000313" key="2">
    <source>
        <dbReference type="EMBL" id="ELU15611.1"/>
    </source>
</evidence>
<reference evidence="3" key="3">
    <citation type="submission" date="2015-06" db="UniProtKB">
        <authorList>
            <consortium name="EnsemblMetazoa"/>
        </authorList>
    </citation>
    <scope>IDENTIFICATION</scope>
</reference>
<feature type="compositionally biased region" description="Polar residues" evidence="1">
    <location>
        <begin position="126"/>
        <end position="136"/>
    </location>
</feature>
<dbReference type="HOGENOM" id="CLU_1200809_0_0_1"/>